<dbReference type="EMBL" id="VSSQ01001196">
    <property type="protein sequence ID" value="MPM06084.1"/>
    <property type="molecule type" value="Genomic_DNA"/>
</dbReference>
<protein>
    <submittedName>
        <fullName evidence="2">Uncharacterized protein</fullName>
    </submittedName>
</protein>
<sequence>MDSNKRYNSYPVWIVLFSNLVSLGIVALGFLIFLRFSILASLAYLLYFLFLEYRLLRFHCPDCFYYGKNCAFGHGRISALLFKKGDPVKFCAHSMTWKDMILDIMISLLPFLAGIILMIIEFDYFLLAATILILLLTTFGNNIIRGKFACRYCSQRDLGCPAEALFNKEKKEYHETAQ</sequence>
<name>A0A644WVJ3_9ZZZZ</name>
<feature type="transmembrane region" description="Helical" evidence="1">
    <location>
        <begin position="126"/>
        <end position="144"/>
    </location>
</feature>
<feature type="transmembrane region" description="Helical" evidence="1">
    <location>
        <begin position="38"/>
        <end position="56"/>
    </location>
</feature>
<evidence type="ECO:0000256" key="1">
    <source>
        <dbReference type="SAM" id="Phobius"/>
    </source>
</evidence>
<organism evidence="2">
    <name type="scientific">bioreactor metagenome</name>
    <dbReference type="NCBI Taxonomy" id="1076179"/>
    <lineage>
        <taxon>unclassified sequences</taxon>
        <taxon>metagenomes</taxon>
        <taxon>ecological metagenomes</taxon>
    </lineage>
</organism>
<feature type="transmembrane region" description="Helical" evidence="1">
    <location>
        <begin position="12"/>
        <end position="32"/>
    </location>
</feature>
<proteinExistence type="predicted"/>
<reference evidence="2" key="1">
    <citation type="submission" date="2019-08" db="EMBL/GenBank/DDBJ databases">
        <authorList>
            <person name="Kucharzyk K."/>
            <person name="Murdoch R.W."/>
            <person name="Higgins S."/>
            <person name="Loffler F."/>
        </authorList>
    </citation>
    <scope>NUCLEOTIDE SEQUENCE</scope>
</reference>
<keyword evidence="1" id="KW-1133">Transmembrane helix</keyword>
<accession>A0A644WVJ3</accession>
<dbReference type="AlphaFoldDB" id="A0A644WVJ3"/>
<comment type="caution">
    <text evidence="2">The sequence shown here is derived from an EMBL/GenBank/DDBJ whole genome shotgun (WGS) entry which is preliminary data.</text>
</comment>
<keyword evidence="1" id="KW-0472">Membrane</keyword>
<evidence type="ECO:0000313" key="2">
    <source>
        <dbReference type="EMBL" id="MPM06084.1"/>
    </source>
</evidence>
<feature type="transmembrane region" description="Helical" evidence="1">
    <location>
        <begin position="100"/>
        <end position="120"/>
    </location>
</feature>
<keyword evidence="1" id="KW-0812">Transmembrane</keyword>
<gene>
    <name evidence="2" type="ORF">SDC9_52379</name>
</gene>